<gene>
    <name evidence="1" type="ORF">SAMN05660860_00692</name>
</gene>
<evidence type="ECO:0000313" key="1">
    <source>
        <dbReference type="EMBL" id="SDL46188.1"/>
    </source>
</evidence>
<evidence type="ECO:0000313" key="2">
    <source>
        <dbReference type="Proteomes" id="UP000182146"/>
    </source>
</evidence>
<accession>A0A1G9K8U1</accession>
<sequence>MVEHYGPVYAVSGGSSASLTSFILDSIQMNPAMARCGEGRCDFAAESARIALALKSFQGYTEYLAISGEILAIYAGRPIIGRIQAAGIEEMLASDPVAAQEALKDVLRQEDLARFVNPELIELVQSSQFPEFHIQDIIDSNKNFGRLSADESKILFRPGLISFAELSRQLGITASFYAGYEPANLVGYSAFLDACAERSVGKPWSEIREISVGEATCGKLFYSLMGEFDQRSAAGNYPSRLDDTVGAGMPALISTSVLTGAAVNEINQSQTAYVAGESEVFLNVNFNDVRFGYWGSREAMSVLETTTNYRSDLKSKKALGLGEASWRMVLQYSPVEPGLDRALPIDDFNVSAGGWSDLSPVLVLKDIGCDKVVFVTRAGDESVFATGVAEMLGMTQAERADLYDLTDPESSASQSLREADAILCTNWNEVGPTSFEALINDAYNAPLQTTDPFFTGKGYANVVPDTGKLGCTVRQ</sequence>
<reference evidence="1 2" key="1">
    <citation type="submission" date="2016-10" db="EMBL/GenBank/DDBJ databases">
        <authorList>
            <person name="de Groot N.N."/>
        </authorList>
    </citation>
    <scope>NUCLEOTIDE SEQUENCE [LARGE SCALE GENOMIC DNA]</scope>
    <source>
        <strain evidence="1 2">DSM 17813</strain>
    </source>
</reference>
<dbReference type="EMBL" id="FNGU01000001">
    <property type="protein sequence ID" value="SDL46188.1"/>
    <property type="molecule type" value="Genomic_DNA"/>
</dbReference>
<dbReference type="Proteomes" id="UP000182146">
    <property type="component" value="Unassembled WGS sequence"/>
</dbReference>
<dbReference type="STRING" id="392333.SAMN05660860_00692"/>
<dbReference type="AlphaFoldDB" id="A0A1G9K8U1"/>
<proteinExistence type="predicted"/>
<organism evidence="1 2">
    <name type="scientific">Geoalkalibacter ferrihydriticus</name>
    <dbReference type="NCBI Taxonomy" id="392333"/>
    <lineage>
        <taxon>Bacteria</taxon>
        <taxon>Pseudomonadati</taxon>
        <taxon>Thermodesulfobacteriota</taxon>
        <taxon>Desulfuromonadia</taxon>
        <taxon>Desulfuromonadales</taxon>
        <taxon>Geoalkalibacteraceae</taxon>
        <taxon>Geoalkalibacter</taxon>
    </lineage>
</organism>
<protein>
    <submittedName>
        <fullName evidence="1">Uncharacterized protein</fullName>
    </submittedName>
</protein>
<name>A0A1G9K8U1_9BACT</name>